<dbReference type="EMBL" id="VDCV01000009">
    <property type="protein sequence ID" value="KAB5541721.1"/>
    <property type="molecule type" value="Genomic_DNA"/>
</dbReference>
<gene>
    <name evidence="1" type="ORF">DKX38_014695</name>
</gene>
<protein>
    <submittedName>
        <fullName evidence="1">Uncharacterized protein</fullName>
    </submittedName>
</protein>
<sequence>MLSSPHQTMRGRTLFLSSMYRRSDMITCGVDALEASVVEANVMAGTFLLSKLEWNLKSRAAFFNLVAGSGVRGSTRLQFKIIQKQIDCPSGQLAFFVLQARSRSCVLLSCRGRSTQTKLIGVRYFDICSL</sequence>
<organism evidence="1 2">
    <name type="scientific">Salix brachista</name>
    <dbReference type="NCBI Taxonomy" id="2182728"/>
    <lineage>
        <taxon>Eukaryota</taxon>
        <taxon>Viridiplantae</taxon>
        <taxon>Streptophyta</taxon>
        <taxon>Embryophyta</taxon>
        <taxon>Tracheophyta</taxon>
        <taxon>Spermatophyta</taxon>
        <taxon>Magnoliopsida</taxon>
        <taxon>eudicotyledons</taxon>
        <taxon>Gunneridae</taxon>
        <taxon>Pentapetalae</taxon>
        <taxon>rosids</taxon>
        <taxon>fabids</taxon>
        <taxon>Malpighiales</taxon>
        <taxon>Salicaceae</taxon>
        <taxon>Saliceae</taxon>
        <taxon>Salix</taxon>
    </lineage>
</organism>
<reference evidence="2" key="1">
    <citation type="journal article" date="2019" name="Gigascience">
        <title>De novo genome assembly of the endangered Acer yangbiense, a plant species with extremely small populations endemic to Yunnan Province, China.</title>
        <authorList>
            <person name="Yang J."/>
            <person name="Wariss H.M."/>
            <person name="Tao L."/>
            <person name="Zhang R."/>
            <person name="Yun Q."/>
            <person name="Hollingsworth P."/>
            <person name="Dao Z."/>
            <person name="Luo G."/>
            <person name="Guo H."/>
            <person name="Ma Y."/>
            <person name="Sun W."/>
        </authorList>
    </citation>
    <scope>NUCLEOTIDE SEQUENCE [LARGE SCALE GENOMIC DNA]</scope>
    <source>
        <strain evidence="2">cv. br00</strain>
    </source>
</reference>
<comment type="caution">
    <text evidence="1">The sequence shown here is derived from an EMBL/GenBank/DDBJ whole genome shotgun (WGS) entry which is preliminary data.</text>
</comment>
<dbReference type="Proteomes" id="UP000326939">
    <property type="component" value="Chromosome 9"/>
</dbReference>
<dbReference type="AlphaFoldDB" id="A0A5N5LI32"/>
<name>A0A5N5LI32_9ROSI</name>
<keyword evidence="2" id="KW-1185">Reference proteome</keyword>
<proteinExistence type="predicted"/>
<evidence type="ECO:0000313" key="1">
    <source>
        <dbReference type="EMBL" id="KAB5541721.1"/>
    </source>
</evidence>
<evidence type="ECO:0000313" key="2">
    <source>
        <dbReference type="Proteomes" id="UP000326939"/>
    </source>
</evidence>
<accession>A0A5N5LI32</accession>